<protein>
    <submittedName>
        <fullName evidence="1">SE1832 family protein</fullName>
    </submittedName>
</protein>
<accession>A0ABT2QMG0</accession>
<reference evidence="1 2" key="1">
    <citation type="journal article" date="2023" name="Int. J. Syst. Evol. Microbiol.">
        <title>Streptococcus sciuri sp. nov., Staphylococcus marylandisciuri sp. nov. and Staphylococcus americanisciuri sp. nov., isolated from faeces of eastern grey squirrel (Sciurus carolinensis).</title>
        <authorList>
            <person name="Volokhov D.V."/>
            <person name="Zagorodnyaya T.A."/>
            <person name="Furtak V.A."/>
            <person name="Nattanmai G."/>
            <person name="Randall L."/>
            <person name="Jose S."/>
            <person name="Gao Y."/>
            <person name="Eisenberg T."/>
            <person name="Delmonte P."/>
            <person name="Blom J."/>
            <person name="Mitchell K.K."/>
        </authorList>
    </citation>
    <scope>NUCLEOTIDE SEQUENCE [LARGE SCALE GENOMIC DNA]</scope>
    <source>
        <strain evidence="1 2">SQ8-PEA</strain>
    </source>
</reference>
<evidence type="ECO:0000313" key="2">
    <source>
        <dbReference type="Proteomes" id="UP001209553"/>
    </source>
</evidence>
<dbReference type="EMBL" id="JAOPKZ010000001">
    <property type="protein sequence ID" value="MCU5745168.1"/>
    <property type="molecule type" value="Genomic_DNA"/>
</dbReference>
<proteinExistence type="predicted"/>
<evidence type="ECO:0000313" key="1">
    <source>
        <dbReference type="EMBL" id="MCU5745168.1"/>
    </source>
</evidence>
<dbReference type="InterPro" id="IPR048062">
    <property type="entry name" value="SE1832-like"/>
</dbReference>
<organism evidence="1 2">
    <name type="scientific">Staphylococcus marylandisciuri</name>
    <dbReference type="NCBI Taxonomy" id="2981529"/>
    <lineage>
        <taxon>Bacteria</taxon>
        <taxon>Bacillati</taxon>
        <taxon>Bacillota</taxon>
        <taxon>Bacilli</taxon>
        <taxon>Bacillales</taxon>
        <taxon>Staphylococcaceae</taxon>
        <taxon>Staphylococcus</taxon>
    </lineage>
</organism>
<dbReference type="NCBIfam" id="NF040877">
    <property type="entry name" value="SE1832_fam"/>
    <property type="match status" value="1"/>
</dbReference>
<keyword evidence="2" id="KW-1185">Reference proteome</keyword>
<dbReference type="Proteomes" id="UP001209553">
    <property type="component" value="Unassembled WGS sequence"/>
</dbReference>
<name>A0ABT2QMG0_9STAP</name>
<dbReference type="RefSeq" id="WP_262853506.1">
    <property type="nucleotide sequence ID" value="NZ_JAOPKZ010000001.1"/>
</dbReference>
<comment type="caution">
    <text evidence="1">The sequence shown here is derived from an EMBL/GenBank/DDBJ whole genome shotgun (WGS) entry which is preliminary data.</text>
</comment>
<gene>
    <name evidence="1" type="ORF">N9R04_00345</name>
</gene>
<sequence>MDLNSQLEDLKYDYVRLQNDLDKRESVGLETDPLIKQLDEIEQKISNVRAKMRAQSE</sequence>